<dbReference type="GO" id="GO:0007156">
    <property type="term" value="P:homophilic cell adhesion via plasma membrane adhesion molecules"/>
    <property type="evidence" value="ECO:0007669"/>
    <property type="project" value="InterPro"/>
</dbReference>
<dbReference type="InterPro" id="IPR050971">
    <property type="entry name" value="Cadherin-domain_protein"/>
</dbReference>
<evidence type="ECO:0000256" key="9">
    <source>
        <dbReference type="SAM" id="MobiDB-lite"/>
    </source>
</evidence>
<dbReference type="eggNOG" id="KOG3594">
    <property type="taxonomic scope" value="Eukaryota"/>
</dbReference>
<evidence type="ECO:0000256" key="1">
    <source>
        <dbReference type="ARBA" id="ARBA00004370"/>
    </source>
</evidence>
<dbReference type="GO" id="GO:0044331">
    <property type="term" value="P:cell-cell adhesion mediated by cadherin"/>
    <property type="evidence" value="ECO:0000318"/>
    <property type="project" value="GO_Central"/>
</dbReference>
<feature type="compositionally biased region" description="Low complexity" evidence="9">
    <location>
        <begin position="1129"/>
        <end position="1149"/>
    </location>
</feature>
<reference evidence="14" key="3">
    <citation type="submission" date="2015-06" db="UniProtKB">
        <authorList>
            <consortium name="EnsemblMetazoa"/>
        </authorList>
    </citation>
    <scope>IDENTIFICATION</scope>
</reference>
<dbReference type="PROSITE" id="PS50268">
    <property type="entry name" value="CADHERIN_2"/>
    <property type="match status" value="3"/>
</dbReference>
<feature type="chain" id="PRO_5010980853" description="Cadherin domain-containing protein" evidence="11">
    <location>
        <begin position="21"/>
        <end position="1447"/>
    </location>
</feature>
<feature type="domain" description="Cadherin" evidence="12">
    <location>
        <begin position="260"/>
        <end position="327"/>
    </location>
</feature>
<feature type="domain" description="Cadherin" evidence="12">
    <location>
        <begin position="131"/>
        <end position="227"/>
    </location>
</feature>
<dbReference type="PRINTS" id="PR00205">
    <property type="entry name" value="CADHERIN"/>
</dbReference>
<dbReference type="STRING" id="6412.T1FPI8"/>
<dbReference type="GO" id="GO:0005886">
    <property type="term" value="C:plasma membrane"/>
    <property type="evidence" value="ECO:0000318"/>
    <property type="project" value="GO_Central"/>
</dbReference>
<dbReference type="EMBL" id="KB095811">
    <property type="protein sequence ID" value="ESO12799.1"/>
    <property type="molecule type" value="Genomic_DNA"/>
</dbReference>
<keyword evidence="6 10" id="KW-1133">Transmembrane helix</keyword>
<feature type="compositionally biased region" description="Pro residues" evidence="9">
    <location>
        <begin position="836"/>
        <end position="846"/>
    </location>
</feature>
<dbReference type="SUPFAM" id="SSF49313">
    <property type="entry name" value="Cadherin-like"/>
    <property type="match status" value="5"/>
</dbReference>
<dbReference type="EMBL" id="AMQM01000241">
    <property type="status" value="NOT_ANNOTATED_CDS"/>
    <property type="molecule type" value="Genomic_DNA"/>
</dbReference>
<dbReference type="KEGG" id="hro:HELRODRAFT_187984"/>
<evidence type="ECO:0000256" key="2">
    <source>
        <dbReference type="ARBA" id="ARBA00022692"/>
    </source>
</evidence>
<gene>
    <name evidence="14" type="primary">20210735</name>
    <name evidence="13" type="ORF">HELRODRAFT_187984</name>
</gene>
<feature type="signal peptide" evidence="11">
    <location>
        <begin position="1"/>
        <end position="20"/>
    </location>
</feature>
<dbReference type="GeneID" id="20210735"/>
<dbReference type="Proteomes" id="UP000015101">
    <property type="component" value="Unassembled WGS sequence"/>
</dbReference>
<evidence type="ECO:0000256" key="11">
    <source>
        <dbReference type="SAM" id="SignalP"/>
    </source>
</evidence>
<sequence length="1447" mass="158990">MRCLVVIVVVVVLNSCYVQCNVAPEFVDLPTVIYLPDSAAIGTVVVTLKAVDLDDTTLTFSVAIDDGDIINNNINNNNNDIFKINQISGQTAQITSQYKVIFSVKDSINVPISQPCVIVIISSSFKPPSLNNLPSTINVSEDAINGTEVFRVVAADSLSVVTFKLEPSQAPFRIDQLTGSITLVGFLDFHLQRTYVITVVAANKKGANTSATLTINITSNRNKPPYFLVPRYFSSILENTPTPLLSQQQQQQQQLTNDIFTIDEKTGSIQTSRLFDCSELYLRWTNCMYDILIEACSSSPTRSQGSNCSTTLATVAVSDLNNHAPVFSSAKYRCFVNRYVSEDGDDVVSCDQEIWVTDADLKFDNVLIIKNEGSLIYDFKDESLEVKAYSSISSSLNVIYEILGPFSNTFSIDAVKGQISIARPDLLSPIISNNGIPVVVLIVSAKNRDSLVNSCSSLVVVQIKNNDVTGPRIASIQVGSYVGVIEEQGKQFLYPVVIRPQMISANNNNNNYNINNNIINNNNNFTFNIVNNNMFANNFTIDQATGQFLVKYPLDFEAIPPYLNGTINISVEVTAVKNSMQAKGLGSVVVIVKDVNDRIPSFVQTSYTFELQEPIKRASSSQPTTTKTLYVTATDLGTPGQSTMTTVVIKYPSINSTTSTTTICNNFNNINDNIIFDQIFMFNLNHVIDISNVVNIYIQQQQQQQQQIFSNAIFNCSLTSIHLYDANGNIVEKPQSWNLFVAKNCKSIEVNFPQNDPEIYRIKFIVSHLTLTSSAVRNSLNITSTDINNVNTGSILSSCGGSSGGGCSVCCDCNNISTSSRDIALVILELSLPTTPPPASSLPTPPTNTKNNNNNNNNLIFLPPNINVAVINMSASLPNNTFVARMVATNLLDVNIPVYYDIFDAAATNGGSGTSSKLISNDGSNTIYNSSNYAGVYDSISASSYFKINQNTGIIYLIKEIPKDINRISFSIRAYSILNGGAVIENKSNFLVNMVEPMSPSLPSSSSSSSNSKLLTDAVIALGVVCGLLVVLLCLLLVFICYKRRRDEKVKEAKLMRNGRTSYSSGLRTSTFTSQAAISNHQYEQSIDYNKHNNINNSGNTNNNNNNNINNEDDECNTNNSDASETTISSSQQFFQQKQNQRQISQSQSHIYDSIEPLTSTNTTTNNNNNNNNNNFLSNTSKNITLDNSNQLYKQSLYRRNTNEPRQYVPASFKLINTSTDNNINSSNHSYKSHLSDSAIGSSDAITSVPTNDDYNGRDASNRLISTNIPNSYTSSTYNNKSVANTNRIGNSTVALNGVTTMPDLTKKYSSQQYLSNPGDALYSEVNKNRNSEVKSNHVNNNPYVISHIVDDGEICDNVEDGARPSDVRIIKMNQVDLKRNYHNGGSLTNDTSSKAVNSKAYNNNNNNNNSGNNKLLLNNVNINTKNIAKVPRINLKVEEEECSFYI</sequence>
<keyword evidence="3" id="KW-0677">Repeat</keyword>
<evidence type="ECO:0000256" key="10">
    <source>
        <dbReference type="SAM" id="Phobius"/>
    </source>
</evidence>
<evidence type="ECO:0000256" key="4">
    <source>
        <dbReference type="ARBA" id="ARBA00022837"/>
    </source>
</evidence>
<comment type="subcellular location">
    <subcellularLocation>
        <location evidence="1">Membrane</location>
    </subcellularLocation>
</comment>
<dbReference type="HOGENOM" id="CLU_251538_0_0_1"/>
<feature type="transmembrane region" description="Helical" evidence="10">
    <location>
        <begin position="1018"/>
        <end position="1042"/>
    </location>
</feature>
<evidence type="ECO:0000256" key="5">
    <source>
        <dbReference type="ARBA" id="ARBA00022889"/>
    </source>
</evidence>
<dbReference type="Pfam" id="PF00028">
    <property type="entry name" value="Cadherin"/>
    <property type="match status" value="1"/>
</dbReference>
<evidence type="ECO:0000256" key="6">
    <source>
        <dbReference type="ARBA" id="ARBA00022989"/>
    </source>
</evidence>
<dbReference type="GO" id="GO:0005912">
    <property type="term" value="C:adherens junction"/>
    <property type="evidence" value="ECO:0000318"/>
    <property type="project" value="GO_Central"/>
</dbReference>
<dbReference type="SMART" id="SM00112">
    <property type="entry name" value="CA"/>
    <property type="match status" value="4"/>
</dbReference>
<proteinExistence type="predicted"/>
<dbReference type="GO" id="GO:0007409">
    <property type="term" value="P:axonogenesis"/>
    <property type="evidence" value="ECO:0000318"/>
    <property type="project" value="GO_Central"/>
</dbReference>
<dbReference type="Gene3D" id="2.60.40.60">
    <property type="entry name" value="Cadherins"/>
    <property type="match status" value="4"/>
</dbReference>
<keyword evidence="15" id="KW-1185">Reference proteome</keyword>
<evidence type="ECO:0000256" key="3">
    <source>
        <dbReference type="ARBA" id="ARBA00022737"/>
    </source>
</evidence>
<dbReference type="InParanoid" id="T1FPI8"/>
<feature type="region of interest" description="Disordered" evidence="9">
    <location>
        <begin position="836"/>
        <end position="855"/>
    </location>
</feature>
<name>T1FPI8_HELRO</name>
<reference evidence="13 15" key="2">
    <citation type="journal article" date="2013" name="Nature">
        <title>Insights into bilaterian evolution from three spiralian genomes.</title>
        <authorList>
            <person name="Simakov O."/>
            <person name="Marletaz F."/>
            <person name="Cho S.J."/>
            <person name="Edsinger-Gonzales E."/>
            <person name="Havlak P."/>
            <person name="Hellsten U."/>
            <person name="Kuo D.H."/>
            <person name="Larsson T."/>
            <person name="Lv J."/>
            <person name="Arendt D."/>
            <person name="Savage R."/>
            <person name="Osoegawa K."/>
            <person name="de Jong P."/>
            <person name="Grimwood J."/>
            <person name="Chapman J.A."/>
            <person name="Shapiro H."/>
            <person name="Aerts A."/>
            <person name="Otillar R.P."/>
            <person name="Terry A.Y."/>
            <person name="Boore J.L."/>
            <person name="Grigoriev I.V."/>
            <person name="Lindberg D.R."/>
            <person name="Seaver E.C."/>
            <person name="Weisblat D.A."/>
            <person name="Putnam N.H."/>
            <person name="Rokhsar D.S."/>
        </authorList>
    </citation>
    <scope>NUCLEOTIDE SEQUENCE</scope>
</reference>
<keyword evidence="11" id="KW-0732">Signal</keyword>
<dbReference type="CDD" id="cd11304">
    <property type="entry name" value="Cadherin_repeat"/>
    <property type="match status" value="4"/>
</dbReference>
<feature type="domain" description="Cadherin" evidence="12">
    <location>
        <begin position="498"/>
        <end position="602"/>
    </location>
</feature>
<keyword evidence="2 10" id="KW-0812">Transmembrane</keyword>
<keyword evidence="4 8" id="KW-0106">Calcium</keyword>
<dbReference type="RefSeq" id="XP_009009519.1">
    <property type="nucleotide sequence ID" value="XM_009011271.1"/>
</dbReference>
<reference evidence="15" key="1">
    <citation type="submission" date="2012-12" db="EMBL/GenBank/DDBJ databases">
        <authorList>
            <person name="Hellsten U."/>
            <person name="Grimwood J."/>
            <person name="Chapman J.A."/>
            <person name="Shapiro H."/>
            <person name="Aerts A."/>
            <person name="Otillar R.P."/>
            <person name="Terry A.Y."/>
            <person name="Boore J.L."/>
            <person name="Simakov O."/>
            <person name="Marletaz F."/>
            <person name="Cho S.-J."/>
            <person name="Edsinger-Gonzales E."/>
            <person name="Havlak P."/>
            <person name="Kuo D.-H."/>
            <person name="Larsson T."/>
            <person name="Lv J."/>
            <person name="Arendt D."/>
            <person name="Savage R."/>
            <person name="Osoegawa K."/>
            <person name="de Jong P."/>
            <person name="Lindberg D.R."/>
            <person name="Seaver E.C."/>
            <person name="Weisblat D.A."/>
            <person name="Putnam N.H."/>
            <person name="Grigoriev I.V."/>
            <person name="Rokhsar D.S."/>
        </authorList>
    </citation>
    <scope>NUCLEOTIDE SEQUENCE</scope>
</reference>
<dbReference type="InterPro" id="IPR015919">
    <property type="entry name" value="Cadherin-like_sf"/>
</dbReference>
<dbReference type="CTD" id="20210735"/>
<evidence type="ECO:0000313" key="13">
    <source>
        <dbReference type="EMBL" id="ESO12799.1"/>
    </source>
</evidence>
<dbReference type="InterPro" id="IPR002126">
    <property type="entry name" value="Cadherin-like_dom"/>
</dbReference>
<dbReference type="PANTHER" id="PTHR24025">
    <property type="entry name" value="DESMOGLEIN FAMILY MEMBER"/>
    <property type="match status" value="1"/>
</dbReference>
<dbReference type="OrthoDB" id="6134308at2759"/>
<keyword evidence="7 10" id="KW-0472">Membrane</keyword>
<feature type="region of interest" description="Disordered" evidence="9">
    <location>
        <begin position="1090"/>
        <end position="1183"/>
    </location>
</feature>
<evidence type="ECO:0000256" key="8">
    <source>
        <dbReference type="PROSITE-ProRule" id="PRU00043"/>
    </source>
</evidence>
<dbReference type="GO" id="GO:0005509">
    <property type="term" value="F:calcium ion binding"/>
    <property type="evidence" value="ECO:0007669"/>
    <property type="project" value="UniProtKB-UniRule"/>
</dbReference>
<dbReference type="EnsemblMetazoa" id="HelroT187984">
    <property type="protein sequence ID" value="HelroP187984"/>
    <property type="gene ID" value="HelroG187984"/>
</dbReference>
<dbReference type="PANTHER" id="PTHR24025:SF23">
    <property type="entry name" value="NEURAL-CADHERIN"/>
    <property type="match status" value="1"/>
</dbReference>
<evidence type="ECO:0000313" key="15">
    <source>
        <dbReference type="Proteomes" id="UP000015101"/>
    </source>
</evidence>
<accession>T1FPI8</accession>
<evidence type="ECO:0000256" key="7">
    <source>
        <dbReference type="ARBA" id="ARBA00023136"/>
    </source>
</evidence>
<keyword evidence="5" id="KW-0130">Cell adhesion</keyword>
<feature type="compositionally biased region" description="Low complexity" evidence="9">
    <location>
        <begin position="1159"/>
        <end position="1183"/>
    </location>
</feature>
<organism evidence="14 15">
    <name type="scientific">Helobdella robusta</name>
    <name type="common">Californian leech</name>
    <dbReference type="NCBI Taxonomy" id="6412"/>
    <lineage>
        <taxon>Eukaryota</taxon>
        <taxon>Metazoa</taxon>
        <taxon>Spiralia</taxon>
        <taxon>Lophotrochozoa</taxon>
        <taxon>Annelida</taxon>
        <taxon>Clitellata</taxon>
        <taxon>Hirudinea</taxon>
        <taxon>Rhynchobdellida</taxon>
        <taxon>Glossiphoniidae</taxon>
        <taxon>Helobdella</taxon>
    </lineage>
</organism>
<dbReference type="GO" id="GO:0030855">
    <property type="term" value="P:epithelial cell differentiation"/>
    <property type="evidence" value="ECO:0000318"/>
    <property type="project" value="GO_Central"/>
</dbReference>
<evidence type="ECO:0000259" key="12">
    <source>
        <dbReference type="PROSITE" id="PS50268"/>
    </source>
</evidence>
<evidence type="ECO:0000313" key="14">
    <source>
        <dbReference type="EnsemblMetazoa" id="HelroP187984"/>
    </source>
</evidence>
<protein>
    <recommendedName>
        <fullName evidence="12">Cadherin domain-containing protein</fullName>
    </recommendedName>
</protein>
<feature type="compositionally biased region" description="Low complexity" evidence="9">
    <location>
        <begin position="1093"/>
        <end position="1110"/>
    </location>
</feature>